<feature type="compositionally biased region" description="Polar residues" evidence="6">
    <location>
        <begin position="57"/>
        <end position="70"/>
    </location>
</feature>
<evidence type="ECO:0000256" key="6">
    <source>
        <dbReference type="SAM" id="MobiDB-lite"/>
    </source>
</evidence>
<evidence type="ECO:0000256" key="4">
    <source>
        <dbReference type="RuleBase" id="RU003718"/>
    </source>
</evidence>
<dbReference type="EMBL" id="JN662506">
    <property type="protein sequence ID" value="AEZ01222.1"/>
    <property type="molecule type" value="mRNA"/>
</dbReference>
<dbReference type="PANTHER" id="PTHR11926">
    <property type="entry name" value="GLUCOSYL/GLUCURONOSYL TRANSFERASES"/>
    <property type="match status" value="1"/>
</dbReference>
<comment type="similarity">
    <text evidence="1 4">Belongs to the UDP-glycosyltransferase family.</text>
</comment>
<dbReference type="FunFam" id="3.40.50.2000:FF:000019">
    <property type="entry name" value="Glycosyltransferase"/>
    <property type="match status" value="1"/>
</dbReference>
<evidence type="ECO:0000256" key="5">
    <source>
        <dbReference type="RuleBase" id="RU362057"/>
    </source>
</evidence>
<evidence type="ECO:0000313" key="7">
    <source>
        <dbReference type="EMBL" id="AEZ01222.1"/>
    </source>
</evidence>
<dbReference type="GO" id="GO:0080043">
    <property type="term" value="F:quercetin 3-O-glucosyltransferase activity"/>
    <property type="evidence" value="ECO:0007669"/>
    <property type="project" value="TreeGrafter"/>
</dbReference>
<dbReference type="Gene3D" id="3.40.50.2000">
    <property type="entry name" value="Glycogen Phosphorylase B"/>
    <property type="match status" value="2"/>
</dbReference>
<proteinExistence type="evidence at transcript level"/>
<dbReference type="InterPro" id="IPR002213">
    <property type="entry name" value="UDP_glucos_trans"/>
</dbReference>
<protein>
    <recommendedName>
        <fullName evidence="5">Glycosyltransferase</fullName>
        <ecNumber evidence="5">2.4.1.-</ecNumber>
    </recommendedName>
</protein>
<sequence length="472" mass="52687">MEKKNQMKGATELTHLRVLVLPFPIQGHINPMLQFAKRLLSKGLTVTLLTPTSSAHNLIKPNPNSTSKSLHIQPIDDSFPPGTKPGVTAEYFNQFRAGITKSLTDLIRHDISATTTTTTTTTKPLPKFLVYDCFMTWALDVARESGIDAAPFFTQSCAVNAVYNDFKEAEVKGGDEGVSLPWKGLLSWNDLPSLVHETTVYGVLREFLMDQYYNVGEAKCVLANSFDELENQVMNWMPSQWRIKNIGPTVPSMFLDKRLEDDKDYGLTLFKPQAVTCLTWLDSKQPSSVIYVSFGSLASLSGEQMTELARGLQMSCDHFLWVVRDLEKLKLPESFKEETSDKGLVVSWSPQLEVLAHKSMGCFMTHCGWNSTLEALSLGVPMVAMPQWTDQPTNAKFITDVWQVGIRVEVNEEGIVTREEISKCINEIMEGEKGKDIKKNSEKWRDLAIAAMNEGGSSDKNIGEFIALLASN</sequence>
<evidence type="ECO:0000256" key="2">
    <source>
        <dbReference type="ARBA" id="ARBA00022676"/>
    </source>
</evidence>
<dbReference type="EC" id="2.4.1.-" evidence="5"/>
<evidence type="ECO:0000256" key="1">
    <source>
        <dbReference type="ARBA" id="ARBA00009995"/>
    </source>
</evidence>
<keyword evidence="2 4" id="KW-0328">Glycosyltransferase</keyword>
<dbReference type="AlphaFoldDB" id="H6UM85"/>
<feature type="region of interest" description="Disordered" evidence="6">
    <location>
        <begin position="57"/>
        <end position="79"/>
    </location>
</feature>
<organism evidence="7">
    <name type="scientific">Carica papaya</name>
    <name type="common">Papaya</name>
    <dbReference type="NCBI Taxonomy" id="3649"/>
    <lineage>
        <taxon>Eukaryota</taxon>
        <taxon>Viridiplantae</taxon>
        <taxon>Streptophyta</taxon>
        <taxon>Embryophyta</taxon>
        <taxon>Tracheophyta</taxon>
        <taxon>Spermatophyta</taxon>
        <taxon>Magnoliopsida</taxon>
        <taxon>eudicotyledons</taxon>
        <taxon>Gunneridae</taxon>
        <taxon>Pentapetalae</taxon>
        <taxon>rosids</taxon>
        <taxon>malvids</taxon>
        <taxon>Brassicales</taxon>
        <taxon>Caricaceae</taxon>
        <taxon>Carica</taxon>
    </lineage>
</organism>
<dbReference type="PROSITE" id="PS00375">
    <property type="entry name" value="UDPGT"/>
    <property type="match status" value="1"/>
</dbReference>
<dbReference type="InterPro" id="IPR035595">
    <property type="entry name" value="UDP_glycos_trans_CS"/>
</dbReference>
<evidence type="ECO:0000256" key="3">
    <source>
        <dbReference type="ARBA" id="ARBA00022679"/>
    </source>
</evidence>
<reference evidence="7" key="1">
    <citation type="submission" date="2011-09" db="EMBL/GenBank/DDBJ databases">
        <title>Cloning and analysis of UDP-glucosyltransferase gene from papaya.</title>
        <authorList>
            <person name="Shen Y.-H."/>
            <person name="Chen X.-J."/>
            <person name="Cai X.-L."/>
            <person name="Chen Y.-P."/>
        </authorList>
    </citation>
    <scope>NUCLEOTIDE SEQUENCE</scope>
</reference>
<keyword evidence="3 4" id="KW-0808">Transferase</keyword>
<name>H6UM85_CARPA</name>
<dbReference type="SUPFAM" id="SSF53756">
    <property type="entry name" value="UDP-Glycosyltransferase/glycogen phosphorylase"/>
    <property type="match status" value="1"/>
</dbReference>
<dbReference type="Pfam" id="PF00201">
    <property type="entry name" value="UDPGT"/>
    <property type="match status" value="1"/>
</dbReference>
<dbReference type="GO" id="GO:0080044">
    <property type="term" value="F:quercetin 7-O-glucosyltransferase activity"/>
    <property type="evidence" value="ECO:0007669"/>
    <property type="project" value="TreeGrafter"/>
</dbReference>
<dbReference type="PANTHER" id="PTHR11926:SF1560">
    <property type="entry name" value="UDP-GLYCOSYLTRANSFERASE 74E1-RELATED"/>
    <property type="match status" value="1"/>
</dbReference>
<accession>H6UM85</accession>
<dbReference type="CDD" id="cd03784">
    <property type="entry name" value="GT1_Gtf-like"/>
    <property type="match status" value="1"/>
</dbReference>